<protein>
    <submittedName>
        <fullName evidence="4">Pyridoxal-phosphate dependent enzyme</fullName>
    </submittedName>
</protein>
<dbReference type="AlphaFoldDB" id="A0A7C0Z8T1"/>
<dbReference type="GO" id="GO:1901605">
    <property type="term" value="P:alpha-amino acid metabolic process"/>
    <property type="evidence" value="ECO:0007669"/>
    <property type="project" value="UniProtKB-ARBA"/>
</dbReference>
<proteinExistence type="predicted"/>
<evidence type="ECO:0000256" key="1">
    <source>
        <dbReference type="ARBA" id="ARBA00001933"/>
    </source>
</evidence>
<dbReference type="Proteomes" id="UP000885847">
    <property type="component" value="Unassembled WGS sequence"/>
</dbReference>
<sequence>MIDLTIKRENLERTIKRCRERNIIIPTFKQMRDPSLIPEKIKEELKNIGLWDVHPRNLFRVTWKNEPVPYGGGFNGVNYMELPSSLTGVKVRIIALVGKWFPTGSHKVGATFACLAPSLVTGQFDPTRHKAVWPSTGNYCRGGAYIAALLACESVAILPEEMSRERFEWLSNIAGEVIATPGCESNVKEIFDKCWELKKTRDDIIIFNQFDQFGNHLWHYFVTGKAMEEVLEIEIKEDEEFSGVVLSSGSSGTLGCGDYLKEIYPHSKIAVGEAVQCPTLLLNGYGGHRIEGIGDKHVPWIHNVRNTDMVIGIDDNDAVRMIRLFNEPAGRDYLVMQGVPEKTVNNLDLLGISSIGNVIGAIKFAKY</sequence>
<evidence type="ECO:0000256" key="2">
    <source>
        <dbReference type="ARBA" id="ARBA00022898"/>
    </source>
</evidence>
<comment type="cofactor">
    <cofactor evidence="1">
        <name>pyridoxal 5'-phosphate</name>
        <dbReference type="ChEBI" id="CHEBI:597326"/>
    </cofactor>
</comment>
<feature type="domain" description="Tryptophan synthase beta chain-like PALP" evidence="3">
    <location>
        <begin position="102"/>
        <end position="326"/>
    </location>
</feature>
<dbReference type="SUPFAM" id="SSF53686">
    <property type="entry name" value="Tryptophan synthase beta subunit-like PLP-dependent enzymes"/>
    <property type="match status" value="1"/>
</dbReference>
<keyword evidence="2" id="KW-0663">Pyridoxal phosphate</keyword>
<reference evidence="4" key="1">
    <citation type="journal article" date="2020" name="mSystems">
        <title>Genome- and Community-Level Interaction Insights into Carbon Utilization and Element Cycling Functions of Hydrothermarchaeota in Hydrothermal Sediment.</title>
        <authorList>
            <person name="Zhou Z."/>
            <person name="Liu Y."/>
            <person name="Xu W."/>
            <person name="Pan J."/>
            <person name="Luo Z.H."/>
            <person name="Li M."/>
        </authorList>
    </citation>
    <scope>NUCLEOTIDE SEQUENCE [LARGE SCALE GENOMIC DNA]</scope>
    <source>
        <strain evidence="4">HyVt-102</strain>
    </source>
</reference>
<dbReference type="Pfam" id="PF00291">
    <property type="entry name" value="PALP"/>
    <property type="match status" value="1"/>
</dbReference>
<organism evidence="4">
    <name type="scientific">candidate division WOR-3 bacterium</name>
    <dbReference type="NCBI Taxonomy" id="2052148"/>
    <lineage>
        <taxon>Bacteria</taxon>
        <taxon>Bacteria division WOR-3</taxon>
    </lineage>
</organism>
<feature type="non-terminal residue" evidence="4">
    <location>
        <position position="367"/>
    </location>
</feature>
<evidence type="ECO:0000259" key="3">
    <source>
        <dbReference type="Pfam" id="PF00291"/>
    </source>
</evidence>
<gene>
    <name evidence="4" type="ORF">ENF18_00940</name>
</gene>
<accession>A0A7C0Z8T1</accession>
<dbReference type="InterPro" id="IPR050214">
    <property type="entry name" value="Cys_Synth/Cystath_Beta-Synth"/>
</dbReference>
<name>A0A7C0Z8T1_UNCW3</name>
<dbReference type="InterPro" id="IPR036052">
    <property type="entry name" value="TrpB-like_PALP_sf"/>
</dbReference>
<evidence type="ECO:0000313" key="4">
    <source>
        <dbReference type="EMBL" id="HDI82340.1"/>
    </source>
</evidence>
<dbReference type="EMBL" id="DQWE01000041">
    <property type="protein sequence ID" value="HDI82340.1"/>
    <property type="molecule type" value="Genomic_DNA"/>
</dbReference>
<dbReference type="InterPro" id="IPR001926">
    <property type="entry name" value="TrpB-like_PALP"/>
</dbReference>
<dbReference type="Gene3D" id="3.40.50.1100">
    <property type="match status" value="2"/>
</dbReference>
<dbReference type="PANTHER" id="PTHR10314">
    <property type="entry name" value="CYSTATHIONINE BETA-SYNTHASE"/>
    <property type="match status" value="1"/>
</dbReference>
<comment type="caution">
    <text evidence="4">The sequence shown here is derived from an EMBL/GenBank/DDBJ whole genome shotgun (WGS) entry which is preliminary data.</text>
</comment>